<reference evidence="2" key="2">
    <citation type="journal article" date="2020" name="Nat. Commun.">
        <title>Large-scale genome sequencing of mycorrhizal fungi provides insights into the early evolution of symbiotic traits.</title>
        <authorList>
            <person name="Miyauchi S."/>
            <person name="Kiss E."/>
            <person name="Kuo A."/>
            <person name="Drula E."/>
            <person name="Kohler A."/>
            <person name="Sanchez-Garcia M."/>
            <person name="Morin E."/>
            <person name="Andreopoulos B."/>
            <person name="Barry K.W."/>
            <person name="Bonito G."/>
            <person name="Buee M."/>
            <person name="Carver A."/>
            <person name="Chen C."/>
            <person name="Cichocki N."/>
            <person name="Clum A."/>
            <person name="Culley D."/>
            <person name="Crous P.W."/>
            <person name="Fauchery L."/>
            <person name="Girlanda M."/>
            <person name="Hayes R.D."/>
            <person name="Keri Z."/>
            <person name="LaButti K."/>
            <person name="Lipzen A."/>
            <person name="Lombard V."/>
            <person name="Magnuson J."/>
            <person name="Maillard F."/>
            <person name="Murat C."/>
            <person name="Nolan M."/>
            <person name="Ohm R.A."/>
            <person name="Pangilinan J."/>
            <person name="Pereira M.F."/>
            <person name="Perotto S."/>
            <person name="Peter M."/>
            <person name="Pfister S."/>
            <person name="Riley R."/>
            <person name="Sitrit Y."/>
            <person name="Stielow J.B."/>
            <person name="Szollosi G."/>
            <person name="Zifcakova L."/>
            <person name="Stursova M."/>
            <person name="Spatafora J.W."/>
            <person name="Tedersoo L."/>
            <person name="Vaario L.M."/>
            <person name="Yamada A."/>
            <person name="Yan M."/>
            <person name="Wang P."/>
            <person name="Xu J."/>
            <person name="Bruns T."/>
            <person name="Baldrian P."/>
            <person name="Vilgalys R."/>
            <person name="Dunand C."/>
            <person name="Henrissat B."/>
            <person name="Grigoriev I.V."/>
            <person name="Hibbett D."/>
            <person name="Nagy L.G."/>
            <person name="Martin F.M."/>
        </authorList>
    </citation>
    <scope>NUCLEOTIDE SEQUENCE</scope>
    <source>
        <strain evidence="2">BED1</strain>
    </source>
</reference>
<evidence type="ECO:0000313" key="2">
    <source>
        <dbReference type="EMBL" id="KAF8437295.1"/>
    </source>
</evidence>
<feature type="signal peptide" evidence="1">
    <location>
        <begin position="1"/>
        <end position="29"/>
    </location>
</feature>
<feature type="chain" id="PRO_5042147627" description="Secreted protein" evidence="1">
    <location>
        <begin position="30"/>
        <end position="130"/>
    </location>
</feature>
<comment type="caution">
    <text evidence="2">The sequence shown here is derived from an EMBL/GenBank/DDBJ whole genome shotgun (WGS) entry which is preliminary data.</text>
</comment>
<evidence type="ECO:0000256" key="1">
    <source>
        <dbReference type="SAM" id="SignalP"/>
    </source>
</evidence>
<dbReference type="AlphaFoldDB" id="A0AAD4GCG8"/>
<proteinExistence type="predicted"/>
<sequence>MRLPLPLFFGLVGCASLLLNSMPVRFTVARMSSSHCQRWKSGEMVEDKKVWDVWKASCCGFGVLVVRWERMLPFHLEHEQCYEMLSAPLALAPRAPRTLIGNQENPESMTSNLFTLMFEVERRQSKDSQL</sequence>
<keyword evidence="1" id="KW-0732">Signal</keyword>
<organism evidence="2 3">
    <name type="scientific">Boletus edulis BED1</name>
    <dbReference type="NCBI Taxonomy" id="1328754"/>
    <lineage>
        <taxon>Eukaryota</taxon>
        <taxon>Fungi</taxon>
        <taxon>Dikarya</taxon>
        <taxon>Basidiomycota</taxon>
        <taxon>Agaricomycotina</taxon>
        <taxon>Agaricomycetes</taxon>
        <taxon>Agaricomycetidae</taxon>
        <taxon>Boletales</taxon>
        <taxon>Boletineae</taxon>
        <taxon>Boletaceae</taxon>
        <taxon>Boletoideae</taxon>
        <taxon>Boletus</taxon>
    </lineage>
</organism>
<dbReference type="EMBL" id="WHUW01000019">
    <property type="protein sequence ID" value="KAF8437295.1"/>
    <property type="molecule type" value="Genomic_DNA"/>
</dbReference>
<evidence type="ECO:0000313" key="3">
    <source>
        <dbReference type="Proteomes" id="UP001194468"/>
    </source>
</evidence>
<name>A0AAD4GCG8_BOLED</name>
<evidence type="ECO:0008006" key="4">
    <source>
        <dbReference type="Google" id="ProtNLM"/>
    </source>
</evidence>
<gene>
    <name evidence="2" type="ORF">L210DRAFT_3547412</name>
</gene>
<dbReference type="Proteomes" id="UP001194468">
    <property type="component" value="Unassembled WGS sequence"/>
</dbReference>
<accession>A0AAD4GCG8</accession>
<protein>
    <recommendedName>
        <fullName evidence="4">Secreted protein</fullName>
    </recommendedName>
</protein>
<reference evidence="2" key="1">
    <citation type="submission" date="2019-10" db="EMBL/GenBank/DDBJ databases">
        <authorList>
            <consortium name="DOE Joint Genome Institute"/>
            <person name="Kuo A."/>
            <person name="Miyauchi S."/>
            <person name="Kiss E."/>
            <person name="Drula E."/>
            <person name="Kohler A."/>
            <person name="Sanchez-Garcia M."/>
            <person name="Andreopoulos B."/>
            <person name="Barry K.W."/>
            <person name="Bonito G."/>
            <person name="Buee M."/>
            <person name="Carver A."/>
            <person name="Chen C."/>
            <person name="Cichocki N."/>
            <person name="Clum A."/>
            <person name="Culley D."/>
            <person name="Crous P.W."/>
            <person name="Fauchery L."/>
            <person name="Girlanda M."/>
            <person name="Hayes R."/>
            <person name="Keri Z."/>
            <person name="LaButti K."/>
            <person name="Lipzen A."/>
            <person name="Lombard V."/>
            <person name="Magnuson J."/>
            <person name="Maillard F."/>
            <person name="Morin E."/>
            <person name="Murat C."/>
            <person name="Nolan M."/>
            <person name="Ohm R."/>
            <person name="Pangilinan J."/>
            <person name="Pereira M."/>
            <person name="Perotto S."/>
            <person name="Peter M."/>
            <person name="Riley R."/>
            <person name="Sitrit Y."/>
            <person name="Stielow B."/>
            <person name="Szollosi G."/>
            <person name="Zifcakova L."/>
            <person name="Stursova M."/>
            <person name="Spatafora J.W."/>
            <person name="Tedersoo L."/>
            <person name="Vaario L.-M."/>
            <person name="Yamada A."/>
            <person name="Yan M."/>
            <person name="Wang P."/>
            <person name="Xu J."/>
            <person name="Bruns T."/>
            <person name="Baldrian P."/>
            <person name="Vilgalys R."/>
            <person name="Henrissat B."/>
            <person name="Grigoriev I.V."/>
            <person name="Hibbett D."/>
            <person name="Nagy L.G."/>
            <person name="Martin F.M."/>
        </authorList>
    </citation>
    <scope>NUCLEOTIDE SEQUENCE</scope>
    <source>
        <strain evidence="2">BED1</strain>
    </source>
</reference>
<keyword evidence="3" id="KW-1185">Reference proteome</keyword>